<dbReference type="PANTHER" id="PTHR43591:SF24">
    <property type="entry name" value="2-METHOXY-6-POLYPRENYL-1,4-BENZOQUINOL METHYLASE, MITOCHONDRIAL"/>
    <property type="match status" value="1"/>
</dbReference>
<dbReference type="InterPro" id="IPR004033">
    <property type="entry name" value="UbiE/COQ5_MeTrFase"/>
</dbReference>
<dbReference type="PANTHER" id="PTHR43591">
    <property type="entry name" value="METHYLTRANSFERASE"/>
    <property type="match status" value="1"/>
</dbReference>
<evidence type="ECO:0000256" key="4">
    <source>
        <dbReference type="ARBA" id="ARBA00022691"/>
    </source>
</evidence>
<proteinExistence type="predicted"/>
<evidence type="ECO:0000256" key="1">
    <source>
        <dbReference type="ARBA" id="ARBA00022428"/>
    </source>
</evidence>
<keyword evidence="4" id="KW-0949">S-adenosyl-L-methionine</keyword>
<keyword evidence="3" id="KW-0808">Transferase</keyword>
<organism evidence="5 6">
    <name type="scientific">Ramlibacter aurantiacus</name>
    <dbReference type="NCBI Taxonomy" id="2801330"/>
    <lineage>
        <taxon>Bacteria</taxon>
        <taxon>Pseudomonadati</taxon>
        <taxon>Pseudomonadota</taxon>
        <taxon>Betaproteobacteria</taxon>
        <taxon>Burkholderiales</taxon>
        <taxon>Comamonadaceae</taxon>
        <taxon>Ramlibacter</taxon>
    </lineage>
</organism>
<dbReference type="GO" id="GO:0032259">
    <property type="term" value="P:methylation"/>
    <property type="evidence" value="ECO:0007669"/>
    <property type="project" value="UniProtKB-KW"/>
</dbReference>
<dbReference type="RefSeq" id="WP_201684641.1">
    <property type="nucleotide sequence ID" value="NZ_JAEQNA010000005.1"/>
</dbReference>
<gene>
    <name evidence="5" type="ORF">JI739_14515</name>
</gene>
<name>A0A937D5Q8_9BURK</name>
<comment type="caution">
    <text evidence="5">The sequence shown here is derived from an EMBL/GenBank/DDBJ whole genome shotgun (WGS) entry which is preliminary data.</text>
</comment>
<protein>
    <submittedName>
        <fullName evidence="5">Class I SAM-dependent methyltransferase</fullName>
    </submittedName>
</protein>
<dbReference type="GO" id="GO:0008168">
    <property type="term" value="F:methyltransferase activity"/>
    <property type="evidence" value="ECO:0007669"/>
    <property type="project" value="UniProtKB-KW"/>
</dbReference>
<dbReference type="EMBL" id="JAEQNA010000005">
    <property type="protein sequence ID" value="MBL0421567.1"/>
    <property type="molecule type" value="Genomic_DNA"/>
</dbReference>
<keyword evidence="2 5" id="KW-0489">Methyltransferase</keyword>
<dbReference type="CDD" id="cd02440">
    <property type="entry name" value="AdoMet_MTases"/>
    <property type="match status" value="1"/>
</dbReference>
<dbReference type="Gene3D" id="3.40.50.150">
    <property type="entry name" value="Vaccinia Virus protein VP39"/>
    <property type="match status" value="1"/>
</dbReference>
<dbReference type="InterPro" id="IPR029063">
    <property type="entry name" value="SAM-dependent_MTases_sf"/>
</dbReference>
<dbReference type="SUPFAM" id="SSF53335">
    <property type="entry name" value="S-adenosyl-L-methionine-dependent methyltransferases"/>
    <property type="match status" value="1"/>
</dbReference>
<evidence type="ECO:0000256" key="2">
    <source>
        <dbReference type="ARBA" id="ARBA00022603"/>
    </source>
</evidence>
<keyword evidence="6" id="KW-1185">Reference proteome</keyword>
<dbReference type="AlphaFoldDB" id="A0A937D5Q8"/>
<evidence type="ECO:0000313" key="6">
    <source>
        <dbReference type="Proteomes" id="UP000613011"/>
    </source>
</evidence>
<evidence type="ECO:0000313" key="5">
    <source>
        <dbReference type="EMBL" id="MBL0421567.1"/>
    </source>
</evidence>
<accession>A0A937D5Q8</accession>
<evidence type="ECO:0000256" key="3">
    <source>
        <dbReference type="ARBA" id="ARBA00022679"/>
    </source>
</evidence>
<dbReference type="GO" id="GO:0009234">
    <property type="term" value="P:menaquinone biosynthetic process"/>
    <property type="evidence" value="ECO:0007669"/>
    <property type="project" value="UniProtKB-KW"/>
</dbReference>
<dbReference type="Proteomes" id="UP000613011">
    <property type="component" value="Unassembled WGS sequence"/>
</dbReference>
<dbReference type="Pfam" id="PF01209">
    <property type="entry name" value="Ubie_methyltran"/>
    <property type="match status" value="1"/>
</dbReference>
<reference evidence="5" key="1">
    <citation type="submission" date="2021-01" db="EMBL/GenBank/DDBJ databases">
        <title>Ramlibacter sp. strain AW1 16S ribosomal RNA gene Genome sequencing and assembly.</title>
        <authorList>
            <person name="Kang M."/>
        </authorList>
    </citation>
    <scope>NUCLEOTIDE SEQUENCE</scope>
    <source>
        <strain evidence="5">AW1</strain>
    </source>
</reference>
<keyword evidence="1" id="KW-0474">Menaquinone biosynthesis</keyword>
<dbReference type="PROSITE" id="PS51608">
    <property type="entry name" value="SAM_MT_UBIE"/>
    <property type="match status" value="1"/>
</dbReference>
<sequence length="287" mass="30559">MEAAIQFDPATFKAAMREQWDQSAPGWNDHTAALRTWLGRATGAMLDMAGIGPGDRVLDVAAGAGDQTLDIARRVGPEGRVLATDISPAILALAQDNARRAGLAQVEVQVSDGEALDLEAASFDAAVSRLGLMFFPDPLQGLRQMHRALRPGGGVAVLVFGEPAANPCVSRLLATALRHAGLPPRDPHQPGSLFSLGRPGRLDELFSEAGFSQVASTRLAAPFEMPSAAHYLRFIRSSASPIQQILSRLDVPAQQAAWDDMERQLHAFDTAQGWSGPNELVLTAGRA</sequence>